<feature type="chain" id="PRO_5047285544" evidence="1">
    <location>
        <begin position="19"/>
        <end position="102"/>
    </location>
</feature>
<dbReference type="Proteomes" id="UP001430848">
    <property type="component" value="Unassembled WGS sequence"/>
</dbReference>
<comment type="caution">
    <text evidence="2">The sequence shown here is derived from an EMBL/GenBank/DDBJ whole genome shotgun (WGS) entry which is preliminary data.</text>
</comment>
<name>A0ABR1NSF7_DIAER</name>
<evidence type="ECO:0000256" key="1">
    <source>
        <dbReference type="SAM" id="SignalP"/>
    </source>
</evidence>
<organism evidence="2 3">
    <name type="scientific">Diaporthe eres</name>
    <name type="common">Phomopsis oblonga</name>
    <dbReference type="NCBI Taxonomy" id="83184"/>
    <lineage>
        <taxon>Eukaryota</taxon>
        <taxon>Fungi</taxon>
        <taxon>Dikarya</taxon>
        <taxon>Ascomycota</taxon>
        <taxon>Pezizomycotina</taxon>
        <taxon>Sordariomycetes</taxon>
        <taxon>Sordariomycetidae</taxon>
        <taxon>Diaporthales</taxon>
        <taxon>Diaporthaceae</taxon>
        <taxon>Diaporthe</taxon>
        <taxon>Diaporthe eres species complex</taxon>
    </lineage>
</organism>
<protein>
    <submittedName>
        <fullName evidence="2">Uncharacterized protein</fullName>
    </submittedName>
</protein>
<keyword evidence="1" id="KW-0732">Signal</keyword>
<evidence type="ECO:0000313" key="2">
    <source>
        <dbReference type="EMBL" id="KAK7713697.1"/>
    </source>
</evidence>
<proteinExistence type="predicted"/>
<evidence type="ECO:0000313" key="3">
    <source>
        <dbReference type="Proteomes" id="UP001430848"/>
    </source>
</evidence>
<sequence length="102" mass="11095">MKFTTIALVSALAAISTAEFCDNGAAGVGACENIDKNTFCVYSADIINQTPDDLSGNQTNKMPFFYSKGFGGKHFGTNVTADRHGVRRGPWRFSLGRFNCFK</sequence>
<reference evidence="2 3" key="1">
    <citation type="submission" date="2024-02" db="EMBL/GenBank/DDBJ databases">
        <title>De novo assembly and annotation of 12 fungi associated with fruit tree decline syndrome in Ontario, Canada.</title>
        <authorList>
            <person name="Sulman M."/>
            <person name="Ellouze W."/>
            <person name="Ilyukhin E."/>
        </authorList>
    </citation>
    <scope>NUCLEOTIDE SEQUENCE [LARGE SCALE GENOMIC DNA]</scope>
    <source>
        <strain evidence="2 3">M169</strain>
    </source>
</reference>
<gene>
    <name evidence="2" type="ORF">SLS63_012012</name>
</gene>
<accession>A0ABR1NSF7</accession>
<dbReference type="EMBL" id="JAKNSF020000124">
    <property type="protein sequence ID" value="KAK7713697.1"/>
    <property type="molecule type" value="Genomic_DNA"/>
</dbReference>
<keyword evidence="3" id="KW-1185">Reference proteome</keyword>
<feature type="signal peptide" evidence="1">
    <location>
        <begin position="1"/>
        <end position="18"/>
    </location>
</feature>